<evidence type="ECO:0000313" key="1">
    <source>
        <dbReference type="EMBL" id="KAH7910086.1"/>
    </source>
</evidence>
<comment type="caution">
    <text evidence="1">The sequence shown here is derived from an EMBL/GenBank/DDBJ whole genome shotgun (WGS) entry which is preliminary data.</text>
</comment>
<reference evidence="1" key="1">
    <citation type="journal article" date="2021" name="New Phytol.">
        <title>Evolutionary innovations through gain and loss of genes in the ectomycorrhizal Boletales.</title>
        <authorList>
            <person name="Wu G."/>
            <person name="Miyauchi S."/>
            <person name="Morin E."/>
            <person name="Kuo A."/>
            <person name="Drula E."/>
            <person name="Varga T."/>
            <person name="Kohler A."/>
            <person name="Feng B."/>
            <person name="Cao Y."/>
            <person name="Lipzen A."/>
            <person name="Daum C."/>
            <person name="Hundley H."/>
            <person name="Pangilinan J."/>
            <person name="Johnson J."/>
            <person name="Barry K."/>
            <person name="LaButti K."/>
            <person name="Ng V."/>
            <person name="Ahrendt S."/>
            <person name="Min B."/>
            <person name="Choi I.G."/>
            <person name="Park H."/>
            <person name="Plett J.M."/>
            <person name="Magnuson J."/>
            <person name="Spatafora J.W."/>
            <person name="Nagy L.G."/>
            <person name="Henrissat B."/>
            <person name="Grigoriev I.V."/>
            <person name="Yang Z.L."/>
            <person name="Xu J."/>
            <person name="Martin F.M."/>
        </authorList>
    </citation>
    <scope>NUCLEOTIDE SEQUENCE</scope>
    <source>
        <strain evidence="1">ATCC 28755</strain>
    </source>
</reference>
<dbReference type="EMBL" id="MU267728">
    <property type="protein sequence ID" value="KAH7910086.1"/>
    <property type="molecule type" value="Genomic_DNA"/>
</dbReference>
<keyword evidence="2" id="KW-1185">Reference proteome</keyword>
<sequence length="365" mass="37351">MLSLLTLASLTSLAVAAPASDSSSCTGTIASLDDVAAAVECTTVNIEAFTVTAGQTFSLDLLDGTSVNMLGEVQFGNVSWAGPLFEIKGNDITFNGNNVIFDGGGPFYWDGLGTNGGTTKPHPMMKIEISGTMNNVKVVNSPAQCFSVSNPAALTMTGTIVDNTQGNYPNSQSNGLPAGHNTDGFDVSTNDLTITGSTVINQDDCLAINKGTNIVFSDNYCSGGHGISIGSITSNVVVSGITISGNTVINSQQGFRIKTDADATNSTVTDVTYSGNTATNCTEYGILITQSYPASLGTPGTGVDISDINFNGSPTTVNTASGAYMVAVDCGVGSCTGTWDWSDLTTSGGEVGPVDNCTVIEGYTQ</sequence>
<dbReference type="Proteomes" id="UP000790377">
    <property type="component" value="Unassembled WGS sequence"/>
</dbReference>
<accession>A0ACB8A9D9</accession>
<keyword evidence="1" id="KW-0378">Hydrolase</keyword>
<gene>
    <name evidence="1" type="ORF">BJ138DRAFT_1009569</name>
</gene>
<organism evidence="1 2">
    <name type="scientific">Hygrophoropsis aurantiaca</name>
    <dbReference type="NCBI Taxonomy" id="72124"/>
    <lineage>
        <taxon>Eukaryota</taxon>
        <taxon>Fungi</taxon>
        <taxon>Dikarya</taxon>
        <taxon>Basidiomycota</taxon>
        <taxon>Agaricomycotina</taxon>
        <taxon>Agaricomycetes</taxon>
        <taxon>Agaricomycetidae</taxon>
        <taxon>Boletales</taxon>
        <taxon>Coniophorineae</taxon>
        <taxon>Hygrophoropsidaceae</taxon>
        <taxon>Hygrophoropsis</taxon>
    </lineage>
</organism>
<evidence type="ECO:0000313" key="2">
    <source>
        <dbReference type="Proteomes" id="UP000790377"/>
    </source>
</evidence>
<proteinExistence type="predicted"/>
<name>A0ACB8A9D9_9AGAM</name>
<protein>
    <submittedName>
        <fullName evidence="1">Glycoside hydrolase family 28 protein</fullName>
    </submittedName>
</protein>